<organism evidence="2 3">
    <name type="scientific">Elysia chlorotica</name>
    <name type="common">Eastern emerald elysia</name>
    <name type="synonym">Sea slug</name>
    <dbReference type="NCBI Taxonomy" id="188477"/>
    <lineage>
        <taxon>Eukaryota</taxon>
        <taxon>Metazoa</taxon>
        <taxon>Spiralia</taxon>
        <taxon>Lophotrochozoa</taxon>
        <taxon>Mollusca</taxon>
        <taxon>Gastropoda</taxon>
        <taxon>Heterobranchia</taxon>
        <taxon>Euthyneura</taxon>
        <taxon>Panpulmonata</taxon>
        <taxon>Sacoglossa</taxon>
        <taxon>Placobranchoidea</taxon>
        <taxon>Plakobranchidae</taxon>
        <taxon>Elysia</taxon>
    </lineage>
</organism>
<protein>
    <submittedName>
        <fullName evidence="2">Uncharacterized protein</fullName>
    </submittedName>
</protein>
<feature type="compositionally biased region" description="Basic and acidic residues" evidence="1">
    <location>
        <begin position="1"/>
        <end position="20"/>
    </location>
</feature>
<dbReference type="Proteomes" id="UP000271974">
    <property type="component" value="Unassembled WGS sequence"/>
</dbReference>
<reference evidence="2 3" key="1">
    <citation type="submission" date="2019-01" db="EMBL/GenBank/DDBJ databases">
        <title>A draft genome assembly of the solar-powered sea slug Elysia chlorotica.</title>
        <authorList>
            <person name="Cai H."/>
            <person name="Li Q."/>
            <person name="Fang X."/>
            <person name="Li J."/>
            <person name="Curtis N.E."/>
            <person name="Altenburger A."/>
            <person name="Shibata T."/>
            <person name="Feng M."/>
            <person name="Maeda T."/>
            <person name="Schwartz J.A."/>
            <person name="Shigenobu S."/>
            <person name="Lundholm N."/>
            <person name="Nishiyama T."/>
            <person name="Yang H."/>
            <person name="Hasebe M."/>
            <person name="Li S."/>
            <person name="Pierce S.K."/>
            <person name="Wang J."/>
        </authorList>
    </citation>
    <scope>NUCLEOTIDE SEQUENCE [LARGE SCALE GENOMIC DNA]</scope>
    <source>
        <strain evidence="2">EC2010</strain>
        <tissue evidence="2">Whole organism of an adult</tissue>
    </source>
</reference>
<feature type="region of interest" description="Disordered" evidence="1">
    <location>
        <begin position="301"/>
        <end position="331"/>
    </location>
</feature>
<gene>
    <name evidence="2" type="ORF">EGW08_020366</name>
</gene>
<accession>A0A433SRK9</accession>
<feature type="compositionally biased region" description="Polar residues" evidence="1">
    <location>
        <begin position="319"/>
        <end position="330"/>
    </location>
</feature>
<sequence>MASENPDHAFRRHSNPDKKKSVPKKYVGLNDEEIEKKRLRNNELQLANFLNKGKFGKEDVGVMVRNIGYGGSQNQTHIDKQGNQKTNENLDNGNVKNQWFCESQPRQWSCEYCESQPRQWSCNTVNHNLGNDPVNHNLGNNPVNIVNHNLGNNPVSTVNHNLGNGPVSTVNHNLGNDPVNHNLGNNPVSTVNHNLGNDPVNHNLGNHPVNIVNHNLRSGPVNHNLDNVSIYNLNQTQGNCARDNNFPFSTMNQNLVSSPMYRNPVYGLLNHRTSIEFEEQPNYNLGNAISDHANKSIYLHRNVNIPRNPKRKNKDKENSNPQSPFVQGRFTTEKVSTKQLKRSQYTPLFQEQYQVQQRNLGQSLQPSQNQTNQSTFLAYSQFPGQLNSGQSPVIDQPTSLPSCRYAGQMGIEQSPVTNHSSTMSNRQFESKGQGAIAENHVTNTSATLPDSQHLGDVNLTTAPNAPGVMIPAPNPRRDSSK</sequence>
<name>A0A433SRK9_ELYCH</name>
<dbReference type="EMBL" id="RQTK01001147">
    <property type="protein sequence ID" value="RUS71875.1"/>
    <property type="molecule type" value="Genomic_DNA"/>
</dbReference>
<evidence type="ECO:0000313" key="2">
    <source>
        <dbReference type="EMBL" id="RUS71875.1"/>
    </source>
</evidence>
<dbReference type="STRING" id="188477.A0A433SRK9"/>
<dbReference type="AlphaFoldDB" id="A0A433SRK9"/>
<comment type="caution">
    <text evidence="2">The sequence shown here is derived from an EMBL/GenBank/DDBJ whole genome shotgun (WGS) entry which is preliminary data.</text>
</comment>
<evidence type="ECO:0000313" key="3">
    <source>
        <dbReference type="Proteomes" id="UP000271974"/>
    </source>
</evidence>
<evidence type="ECO:0000256" key="1">
    <source>
        <dbReference type="SAM" id="MobiDB-lite"/>
    </source>
</evidence>
<proteinExistence type="predicted"/>
<feature type="region of interest" description="Disordered" evidence="1">
    <location>
        <begin position="456"/>
        <end position="481"/>
    </location>
</feature>
<dbReference type="OrthoDB" id="6215023at2759"/>
<feature type="region of interest" description="Disordered" evidence="1">
    <location>
        <begin position="1"/>
        <end position="26"/>
    </location>
</feature>
<keyword evidence="3" id="KW-1185">Reference proteome</keyword>